<keyword evidence="2" id="KW-1185">Reference proteome</keyword>
<evidence type="ECO:0000313" key="2">
    <source>
        <dbReference type="Proteomes" id="UP000238034"/>
    </source>
</evidence>
<gene>
    <name evidence="1" type="ORF">B0I27_109101</name>
</gene>
<organism evidence="1 2">
    <name type="scientific">Arcticibacter pallidicorallinus</name>
    <dbReference type="NCBI Taxonomy" id="1259464"/>
    <lineage>
        <taxon>Bacteria</taxon>
        <taxon>Pseudomonadati</taxon>
        <taxon>Bacteroidota</taxon>
        <taxon>Sphingobacteriia</taxon>
        <taxon>Sphingobacteriales</taxon>
        <taxon>Sphingobacteriaceae</taxon>
        <taxon>Arcticibacter</taxon>
    </lineage>
</organism>
<comment type="caution">
    <text evidence="1">The sequence shown here is derived from an EMBL/GenBank/DDBJ whole genome shotgun (WGS) entry which is preliminary data.</text>
</comment>
<evidence type="ECO:0000313" key="1">
    <source>
        <dbReference type="EMBL" id="PRY50378.1"/>
    </source>
</evidence>
<protein>
    <submittedName>
        <fullName evidence="1">Uncharacterized protein</fullName>
    </submittedName>
</protein>
<dbReference type="Proteomes" id="UP000238034">
    <property type="component" value="Unassembled WGS sequence"/>
</dbReference>
<dbReference type="AlphaFoldDB" id="A0A2T0TXW7"/>
<name>A0A2T0TXW7_9SPHI</name>
<dbReference type="EMBL" id="PVTH01000009">
    <property type="protein sequence ID" value="PRY50378.1"/>
    <property type="molecule type" value="Genomic_DNA"/>
</dbReference>
<reference evidence="1 2" key="1">
    <citation type="submission" date="2018-03" db="EMBL/GenBank/DDBJ databases">
        <title>Genomic Encyclopedia of Type Strains, Phase III (KMG-III): the genomes of soil and plant-associated and newly described type strains.</title>
        <authorList>
            <person name="Whitman W."/>
        </authorList>
    </citation>
    <scope>NUCLEOTIDE SEQUENCE [LARGE SCALE GENOMIC DNA]</scope>
    <source>
        <strain evidence="1 2">CGMCC 1.9313</strain>
    </source>
</reference>
<accession>A0A2T0TXW7</accession>
<proteinExistence type="predicted"/>
<sequence>MENPVFSNQSIVKFAQMKLTVKQCFVQNDQWYYKLYGFYKTSSITLEVSESSLLEYN</sequence>